<feature type="compositionally biased region" description="Basic and acidic residues" evidence="1">
    <location>
        <begin position="195"/>
        <end position="212"/>
    </location>
</feature>
<evidence type="ECO:0000256" key="2">
    <source>
        <dbReference type="SAM" id="Phobius"/>
    </source>
</evidence>
<dbReference type="PROSITE" id="PS51724">
    <property type="entry name" value="SPOR"/>
    <property type="match status" value="1"/>
</dbReference>
<dbReference type="PANTHER" id="PTHR38687:SF1">
    <property type="entry name" value="CELL DIVISION PROTEIN DEDD"/>
    <property type="match status" value="1"/>
</dbReference>
<dbReference type="RefSeq" id="WP_272752556.1">
    <property type="nucleotide sequence ID" value="NZ_JAQQLF010000017.1"/>
</dbReference>
<name>A0ABT5J0E7_9NEIS</name>
<comment type="caution">
    <text evidence="4">The sequence shown here is derived from an EMBL/GenBank/DDBJ whole genome shotgun (WGS) entry which is preliminary data.</text>
</comment>
<dbReference type="SUPFAM" id="SSF110997">
    <property type="entry name" value="Sporulation related repeat"/>
    <property type="match status" value="1"/>
</dbReference>
<evidence type="ECO:0000256" key="1">
    <source>
        <dbReference type="SAM" id="MobiDB-lite"/>
    </source>
</evidence>
<evidence type="ECO:0000259" key="3">
    <source>
        <dbReference type="PROSITE" id="PS51724"/>
    </source>
</evidence>
<dbReference type="Proteomes" id="UP001219956">
    <property type="component" value="Unassembled WGS sequence"/>
</dbReference>
<feature type="region of interest" description="Disordered" evidence="1">
    <location>
        <begin position="130"/>
        <end position="213"/>
    </location>
</feature>
<reference evidence="4 5" key="1">
    <citation type="submission" date="2023-01" db="EMBL/GenBank/DDBJ databases">
        <title>Novel species of the genus Vogesella isolated from rivers.</title>
        <authorList>
            <person name="Lu H."/>
        </authorList>
    </citation>
    <scope>NUCLEOTIDE SEQUENCE [LARGE SCALE GENOMIC DNA]</scope>
    <source>
        <strain evidence="4 5">DC21W</strain>
    </source>
</reference>
<feature type="transmembrane region" description="Helical" evidence="2">
    <location>
        <begin position="20"/>
        <end position="38"/>
    </location>
</feature>
<keyword evidence="2" id="KW-0472">Membrane</keyword>
<dbReference type="Pfam" id="PF05036">
    <property type="entry name" value="SPOR"/>
    <property type="match status" value="1"/>
</dbReference>
<evidence type="ECO:0000313" key="5">
    <source>
        <dbReference type="Proteomes" id="UP001219956"/>
    </source>
</evidence>
<organism evidence="4 5">
    <name type="scientific">Vogesella aquatica</name>
    <dbReference type="NCBI Taxonomy" id="2984206"/>
    <lineage>
        <taxon>Bacteria</taxon>
        <taxon>Pseudomonadati</taxon>
        <taxon>Pseudomonadota</taxon>
        <taxon>Betaproteobacteria</taxon>
        <taxon>Neisseriales</taxon>
        <taxon>Chromobacteriaceae</taxon>
        <taxon>Vogesella</taxon>
    </lineage>
</organism>
<protein>
    <submittedName>
        <fullName evidence="4">SPOR domain-containing protein</fullName>
    </submittedName>
</protein>
<dbReference type="EMBL" id="JAQQLF010000017">
    <property type="protein sequence ID" value="MDC7718299.1"/>
    <property type="molecule type" value="Genomic_DNA"/>
</dbReference>
<dbReference type="InterPro" id="IPR036680">
    <property type="entry name" value="SPOR-like_sf"/>
</dbReference>
<evidence type="ECO:0000313" key="4">
    <source>
        <dbReference type="EMBL" id="MDC7718299.1"/>
    </source>
</evidence>
<keyword evidence="5" id="KW-1185">Reference proteome</keyword>
<keyword evidence="2" id="KW-0812">Transmembrane</keyword>
<feature type="compositionally biased region" description="Basic and acidic residues" evidence="1">
    <location>
        <begin position="130"/>
        <end position="146"/>
    </location>
</feature>
<gene>
    <name evidence="4" type="ORF">PQU95_13870</name>
</gene>
<sequence length="294" mass="30670">MALSTHDELLLLRKRARRRLVGAIVMVSLSTAVLWNVVDALPEQAMKPEAVDITGLQAASQPAAVVAPPAEPVVASQPVTDLLATLPPDEPEVASPPVAKPPVVLAKPPVAPPVPAVIAPAPAVAPAAKPEVKPEVKPLPKPELAVEPKPQAKPKAEVKAEIKVEPKPVVKEPAKDMKPKPAAEKKAADPMAILEGRESAHAEPAKPAKDNAADVVPGKKFSIQLAALSDPQKVDALRSRLAAAGVSARFSKVQTSKGEVTRVRVGPFKSREEADTAMRRLSKAGVTGIVVGAE</sequence>
<dbReference type="InterPro" id="IPR052521">
    <property type="entry name" value="Cell_div_SPOR-domain"/>
</dbReference>
<proteinExistence type="predicted"/>
<dbReference type="PANTHER" id="PTHR38687">
    <property type="entry name" value="CELL DIVISION PROTEIN DEDD-RELATED"/>
    <property type="match status" value="1"/>
</dbReference>
<keyword evidence="2" id="KW-1133">Transmembrane helix</keyword>
<dbReference type="InterPro" id="IPR007730">
    <property type="entry name" value="SPOR-like_dom"/>
</dbReference>
<dbReference type="Gene3D" id="3.30.70.1070">
    <property type="entry name" value="Sporulation related repeat"/>
    <property type="match status" value="1"/>
</dbReference>
<feature type="compositionally biased region" description="Basic and acidic residues" evidence="1">
    <location>
        <begin position="154"/>
        <end position="188"/>
    </location>
</feature>
<accession>A0ABT5J0E7</accession>
<feature type="domain" description="SPOR" evidence="3">
    <location>
        <begin position="215"/>
        <end position="293"/>
    </location>
</feature>